<keyword evidence="1" id="KW-1133">Transmembrane helix</keyword>
<dbReference type="RefSeq" id="WP_405311879.1">
    <property type="nucleotide sequence ID" value="NZ_CP088155.1"/>
</dbReference>
<evidence type="ECO:0008006" key="4">
    <source>
        <dbReference type="Google" id="ProtNLM"/>
    </source>
</evidence>
<evidence type="ECO:0000313" key="3">
    <source>
        <dbReference type="Proteomes" id="UP001622612"/>
    </source>
</evidence>
<feature type="transmembrane region" description="Helical" evidence="1">
    <location>
        <begin position="252"/>
        <end position="277"/>
    </location>
</feature>
<evidence type="ECO:0000256" key="1">
    <source>
        <dbReference type="SAM" id="Phobius"/>
    </source>
</evidence>
<proteinExistence type="predicted"/>
<reference evidence="2" key="1">
    <citation type="submission" date="2021-11" db="EMBL/GenBank/DDBJ databases">
        <title>The first genome sequence of unculturable Mycoplasma faucium obtained by de novo assembly of metagenomic reads.</title>
        <authorList>
            <person name="Sabat A.J."/>
            <person name="Bathoorn E."/>
            <person name="Akkerboom V."/>
            <person name="Friedrich A.W."/>
        </authorList>
    </citation>
    <scope>NUCLEOTIDE SEQUENCE [LARGE SCALE GENOMIC DNA]</scope>
    <source>
        <strain evidence="2">UMCG-MFM1</strain>
    </source>
</reference>
<keyword evidence="1" id="KW-0472">Membrane</keyword>
<protein>
    <recommendedName>
        <fullName evidence="4">ZIP Zinc transporter</fullName>
    </recommendedName>
</protein>
<feature type="transmembrane region" description="Helical" evidence="1">
    <location>
        <begin position="158"/>
        <end position="181"/>
    </location>
</feature>
<keyword evidence="3" id="KW-1185">Reference proteome</keyword>
<evidence type="ECO:0000313" key="2">
    <source>
        <dbReference type="EMBL" id="WYM97437.1"/>
    </source>
</evidence>
<feature type="transmembrane region" description="Helical" evidence="1">
    <location>
        <begin position="52"/>
        <end position="70"/>
    </location>
</feature>
<feature type="transmembrane region" description="Helical" evidence="1">
    <location>
        <begin position="20"/>
        <end position="40"/>
    </location>
</feature>
<feature type="transmembrane region" description="Helical" evidence="1">
    <location>
        <begin position="103"/>
        <end position="126"/>
    </location>
</feature>
<dbReference type="EMBL" id="CP088155">
    <property type="protein sequence ID" value="WYM97437.1"/>
    <property type="molecule type" value="Genomic_DNA"/>
</dbReference>
<gene>
    <name evidence="2" type="ORF">LQ356_00870</name>
</gene>
<accession>A0ABZ2TMV4</accession>
<organism evidence="2 3">
    <name type="scientific">Metamycoplasma faucium</name>
    <dbReference type="NCBI Taxonomy" id="56142"/>
    <lineage>
        <taxon>Bacteria</taxon>
        <taxon>Bacillati</taxon>
        <taxon>Mycoplasmatota</taxon>
        <taxon>Mycoplasmoidales</taxon>
        <taxon>Metamycoplasmataceae</taxon>
        <taxon>Metamycoplasma</taxon>
    </lineage>
</organism>
<name>A0ABZ2TMV4_9BACT</name>
<feature type="transmembrane region" description="Helical" evidence="1">
    <location>
        <begin position="224"/>
        <end position="246"/>
    </location>
</feature>
<dbReference type="Proteomes" id="UP001622612">
    <property type="component" value="Chromosome"/>
</dbReference>
<feature type="transmembrane region" description="Helical" evidence="1">
    <location>
        <begin position="193"/>
        <end position="212"/>
    </location>
</feature>
<feature type="transmembrane region" description="Helical" evidence="1">
    <location>
        <begin position="289"/>
        <end position="310"/>
    </location>
</feature>
<sequence length="337" mass="37889">MFLTIKNFNGNLELTILVNLLIYILILLSIPLIFMGIISLFKVKVTSKKSIYLYAFSTGMFLMIGAAGFIKEGYVLLEQWFHDSSTTGGLKYTGGKPAIEQSYIALIVGLSAFIGLGIVILGRFLLTRKSKELHKDHEEHDHSEHFVSFSDIDNPKEAWTAILMLLSHRLIDGLVLGLSVYQLTTNGVNKANLALIITFNIHLLLEVVIVYYRQIQYGEKKSKAILFNFITLILIIPIMFLGAFIGKFLSKVGWLIPSLEILGGSIIVFMAIVELVPEFIHYRNENKKVIYTTLIIFALSIILTLILLSFHTHNQVQGIGGELISSGLLRRTKWKSI</sequence>
<keyword evidence="1" id="KW-0812">Transmembrane</keyword>